<name>A0A939DU17_9MICO</name>
<protein>
    <submittedName>
        <fullName evidence="1">Uncharacterized protein</fullName>
    </submittedName>
</protein>
<comment type="caution">
    <text evidence="1">The sequence shown here is derived from an EMBL/GenBank/DDBJ whole genome shotgun (WGS) entry which is preliminary data.</text>
</comment>
<proteinExistence type="predicted"/>
<dbReference type="AlphaFoldDB" id="A0A939DU17"/>
<dbReference type="Proteomes" id="UP000664385">
    <property type="component" value="Unassembled WGS sequence"/>
</dbReference>
<accession>A0A939DU17</accession>
<evidence type="ECO:0000313" key="1">
    <source>
        <dbReference type="EMBL" id="MBN8204454.1"/>
    </source>
</evidence>
<organism evidence="1 2">
    <name type="scientific">Microbacterium esteraromaticum</name>
    <dbReference type="NCBI Taxonomy" id="57043"/>
    <lineage>
        <taxon>Bacteria</taxon>
        <taxon>Bacillati</taxon>
        <taxon>Actinomycetota</taxon>
        <taxon>Actinomycetes</taxon>
        <taxon>Micrococcales</taxon>
        <taxon>Microbacteriaceae</taxon>
        <taxon>Microbacterium</taxon>
    </lineage>
</organism>
<dbReference type="RefSeq" id="WP_206822447.1">
    <property type="nucleotide sequence ID" value="NZ_JAEMWU010000001.1"/>
</dbReference>
<evidence type="ECO:0000313" key="2">
    <source>
        <dbReference type="Proteomes" id="UP000664385"/>
    </source>
</evidence>
<sequence length="106" mass="11505">MSPSRTSPSANPADFTSDWTINEILDHYAAHDALPSGLTADTLQRVDDALSPQQPWRRPPHPVAVIRSLGVRVRQHPPTGVLRVAQLIGSLDDSRAPAVDHTMVIA</sequence>
<dbReference type="EMBL" id="JAEMWU010000001">
    <property type="protein sequence ID" value="MBN8204454.1"/>
    <property type="molecule type" value="Genomic_DNA"/>
</dbReference>
<reference evidence="1" key="1">
    <citation type="submission" date="2020-12" db="EMBL/GenBank/DDBJ databases">
        <title>PHA producing bacteria isolated from mangrove.</title>
        <authorList>
            <person name="Zheng W."/>
            <person name="Yu S."/>
            <person name="Huang Y."/>
        </authorList>
    </citation>
    <scope>NUCLEOTIDE SEQUENCE</scope>
    <source>
        <strain evidence="1">GN8-5</strain>
    </source>
</reference>
<gene>
    <name evidence="1" type="ORF">JF543_00605</name>
</gene>